<dbReference type="AlphaFoldDB" id="A0AA88XNG9"/>
<feature type="region of interest" description="Disordered" evidence="1">
    <location>
        <begin position="37"/>
        <end position="66"/>
    </location>
</feature>
<dbReference type="Proteomes" id="UP001186944">
    <property type="component" value="Unassembled WGS sequence"/>
</dbReference>
<name>A0AA88XNG9_PINIB</name>
<protein>
    <submittedName>
        <fullName evidence="2">Uncharacterized protein</fullName>
    </submittedName>
</protein>
<dbReference type="EMBL" id="VSWD01000013">
    <property type="protein sequence ID" value="KAK3084450.1"/>
    <property type="molecule type" value="Genomic_DNA"/>
</dbReference>
<proteinExistence type="predicted"/>
<evidence type="ECO:0000313" key="2">
    <source>
        <dbReference type="EMBL" id="KAK3084450.1"/>
    </source>
</evidence>
<evidence type="ECO:0000313" key="3">
    <source>
        <dbReference type="Proteomes" id="UP001186944"/>
    </source>
</evidence>
<comment type="caution">
    <text evidence="2">The sequence shown here is derived from an EMBL/GenBank/DDBJ whole genome shotgun (WGS) entry which is preliminary data.</text>
</comment>
<gene>
    <name evidence="2" type="ORF">FSP39_013740</name>
</gene>
<accession>A0AA88XNG9</accession>
<reference evidence="2" key="1">
    <citation type="submission" date="2019-08" db="EMBL/GenBank/DDBJ databases">
        <title>The improved chromosome-level genome for the pearl oyster Pinctada fucata martensii using PacBio sequencing and Hi-C.</title>
        <authorList>
            <person name="Zheng Z."/>
        </authorList>
    </citation>
    <scope>NUCLEOTIDE SEQUENCE</scope>
    <source>
        <strain evidence="2">ZZ-2019</strain>
        <tissue evidence="2">Adductor muscle</tissue>
    </source>
</reference>
<evidence type="ECO:0000256" key="1">
    <source>
        <dbReference type="SAM" id="MobiDB-lite"/>
    </source>
</evidence>
<keyword evidence="3" id="KW-1185">Reference proteome</keyword>
<sequence length="118" mass="12935">MNPVRVSSGGSSRSDSPTMELARSFIEKPEEVKAPVVQENKHPVLPPIHQRPNTTDYPGNQAGGRPPVIVQHVVPPHNHPKKKVSLSSEVQVIAVDKVSPDSTKWATHAHESHSTEYN</sequence>
<organism evidence="2 3">
    <name type="scientific">Pinctada imbricata</name>
    <name type="common">Atlantic pearl-oyster</name>
    <name type="synonym">Pinctada martensii</name>
    <dbReference type="NCBI Taxonomy" id="66713"/>
    <lineage>
        <taxon>Eukaryota</taxon>
        <taxon>Metazoa</taxon>
        <taxon>Spiralia</taxon>
        <taxon>Lophotrochozoa</taxon>
        <taxon>Mollusca</taxon>
        <taxon>Bivalvia</taxon>
        <taxon>Autobranchia</taxon>
        <taxon>Pteriomorphia</taxon>
        <taxon>Pterioida</taxon>
        <taxon>Pterioidea</taxon>
        <taxon>Pteriidae</taxon>
        <taxon>Pinctada</taxon>
    </lineage>
</organism>